<keyword evidence="3" id="KW-1133">Transmembrane helix</keyword>
<gene>
    <name evidence="4" type="ORF">QTP81_05060</name>
</gene>
<dbReference type="Gene3D" id="3.40.190.10">
    <property type="entry name" value="Periplasmic binding protein-like II"/>
    <property type="match status" value="2"/>
</dbReference>
<evidence type="ECO:0000313" key="4">
    <source>
        <dbReference type="EMBL" id="MDM7859962.1"/>
    </source>
</evidence>
<evidence type="ECO:0000313" key="5">
    <source>
        <dbReference type="Proteomes" id="UP001234343"/>
    </source>
</evidence>
<evidence type="ECO:0000256" key="1">
    <source>
        <dbReference type="ARBA" id="ARBA00008520"/>
    </source>
</evidence>
<reference evidence="4 5" key="1">
    <citation type="submission" date="2023-06" db="EMBL/GenBank/DDBJ databases">
        <title>Alteromonas sp. ASW11-36 isolated from intertidal sand.</title>
        <authorList>
            <person name="Li Y."/>
        </authorList>
    </citation>
    <scope>NUCLEOTIDE SEQUENCE [LARGE SCALE GENOMIC DNA]</scope>
    <source>
        <strain evidence="4 5">ASW11-36</strain>
    </source>
</reference>
<sequence length="347" mass="37981">MKSPLKIVIAFIVLVGIVGWFLIGQPSETESSELNVYSARKEALIKPLLDKFSAATGVTVNLVTGSADALITRMQTEGQFSPADILITTDAGRLVRAKTADLTQPIQVENLAQLLPDYLRDEQQHWAALTMRARPVMYAPDRVDPSQITSMLDLTKPEWQGRICIRSSSNIYNQSMIAALTLELGEEQVEEWAKGIVANMARPPVGGDRDQIKGVAAGECDIAVANTYYLAGMLASDDPEQRQQAQAVDVLWTDQNSFGTHVNISGIAVAKYAPNAEAANQLIAFMLEAESQQWYAQENHEYPVLEGVEWSPLMQDMGQFKALSVDLDKVGAGNAAALQLMDRAGWQ</sequence>
<dbReference type="Pfam" id="PF13343">
    <property type="entry name" value="SBP_bac_6"/>
    <property type="match status" value="1"/>
</dbReference>
<dbReference type="PANTHER" id="PTHR30006:SF15">
    <property type="entry name" value="IRON-UTILIZATION PERIPLASMIC PROTEIN"/>
    <property type="match status" value="1"/>
</dbReference>
<dbReference type="RefSeq" id="WP_289364158.1">
    <property type="nucleotide sequence ID" value="NZ_JAUCBP010000006.1"/>
</dbReference>
<organism evidence="4 5">
    <name type="scientific">Alteromonas arenosi</name>
    <dbReference type="NCBI Taxonomy" id="3055817"/>
    <lineage>
        <taxon>Bacteria</taxon>
        <taxon>Pseudomonadati</taxon>
        <taxon>Pseudomonadota</taxon>
        <taxon>Gammaproteobacteria</taxon>
        <taxon>Alteromonadales</taxon>
        <taxon>Alteromonadaceae</taxon>
        <taxon>Alteromonas/Salinimonas group</taxon>
        <taxon>Alteromonas</taxon>
    </lineage>
</organism>
<keyword evidence="2" id="KW-0732">Signal</keyword>
<evidence type="ECO:0000256" key="3">
    <source>
        <dbReference type="SAM" id="Phobius"/>
    </source>
</evidence>
<name>A0ABT7SUV0_9ALTE</name>
<evidence type="ECO:0000256" key="2">
    <source>
        <dbReference type="ARBA" id="ARBA00022729"/>
    </source>
</evidence>
<dbReference type="SUPFAM" id="SSF53850">
    <property type="entry name" value="Periplasmic binding protein-like II"/>
    <property type="match status" value="1"/>
</dbReference>
<feature type="transmembrane region" description="Helical" evidence="3">
    <location>
        <begin position="7"/>
        <end position="23"/>
    </location>
</feature>
<comment type="caution">
    <text evidence="4">The sequence shown here is derived from an EMBL/GenBank/DDBJ whole genome shotgun (WGS) entry which is preliminary data.</text>
</comment>
<proteinExistence type="inferred from homology"/>
<dbReference type="PANTHER" id="PTHR30006">
    <property type="entry name" value="THIAMINE-BINDING PERIPLASMIC PROTEIN-RELATED"/>
    <property type="match status" value="1"/>
</dbReference>
<dbReference type="PIRSF" id="PIRSF002825">
    <property type="entry name" value="CfbpA"/>
    <property type="match status" value="1"/>
</dbReference>
<dbReference type="EMBL" id="JAUCBP010000006">
    <property type="protein sequence ID" value="MDM7859962.1"/>
    <property type="molecule type" value="Genomic_DNA"/>
</dbReference>
<keyword evidence="3" id="KW-0472">Membrane</keyword>
<dbReference type="InterPro" id="IPR026045">
    <property type="entry name" value="Ferric-bd"/>
</dbReference>
<protein>
    <submittedName>
        <fullName evidence="4">Extracellular solute-binding protein</fullName>
    </submittedName>
</protein>
<accession>A0ABT7SUV0</accession>
<comment type="similarity">
    <text evidence="1">Belongs to the bacterial solute-binding protein 1 family.</text>
</comment>
<keyword evidence="5" id="KW-1185">Reference proteome</keyword>
<keyword evidence="3" id="KW-0812">Transmembrane</keyword>
<dbReference type="Proteomes" id="UP001234343">
    <property type="component" value="Unassembled WGS sequence"/>
</dbReference>